<dbReference type="OrthoDB" id="9802994at2"/>
<evidence type="ECO:0000313" key="4">
    <source>
        <dbReference type="Proteomes" id="UP000076625"/>
    </source>
</evidence>
<dbReference type="InterPro" id="IPR053861">
    <property type="entry name" value="Phage_Mu_Gp45_N"/>
</dbReference>
<feature type="compositionally biased region" description="Polar residues" evidence="1">
    <location>
        <begin position="177"/>
        <end position="187"/>
    </location>
</feature>
<evidence type="ECO:0000259" key="2">
    <source>
        <dbReference type="Pfam" id="PF06890"/>
    </source>
</evidence>
<evidence type="ECO:0000313" key="3">
    <source>
        <dbReference type="EMBL" id="KZE34186.1"/>
    </source>
</evidence>
<comment type="caution">
    <text evidence="3">The sequence shown here is derived from an EMBL/GenBank/DDBJ whole genome shotgun (WGS) entry which is preliminary data.</text>
</comment>
<reference evidence="4" key="1">
    <citation type="submission" date="2016-01" db="EMBL/GenBank/DDBJ databases">
        <title>Draft genome of Chromobacterium sp. F49.</title>
        <authorList>
            <person name="Hong K.W."/>
        </authorList>
    </citation>
    <scope>NUCLEOTIDE SEQUENCE [LARGE SCALE GENOMIC DNA]</scope>
    <source>
        <strain evidence="4">CN10</strain>
    </source>
</reference>
<accession>A0A163D9E2</accession>
<sequence>MWADVDKRIRRAMAGVRQAFRGVLTRVNSGPAVQLAQADGLAGERLQDNELFQHYGLTSNPPPGSMAVILPVGGKTSHGIVIATEHGGYRLKALAPGEVALYTDEGAKIVMKRGRLIETDCDVFKVNCKTWEVNASDKADFNTPMLTASQQVTAGGQLNGHGGMAIKGGDGASFEGNVNQTGGSYTTDGDVVAGGTSLHGHKHNGDSGGVTGAPL</sequence>
<keyword evidence="4" id="KW-1185">Reference proteome</keyword>
<dbReference type="InterPro" id="IPR014462">
    <property type="entry name" value="Phage_Mu_Gp45"/>
</dbReference>
<dbReference type="EMBL" id="LQQU01000009">
    <property type="protein sequence ID" value="KZE34186.1"/>
    <property type="molecule type" value="Genomic_DNA"/>
</dbReference>
<gene>
    <name evidence="3" type="ORF">AVW16_06845</name>
</gene>
<feature type="domain" description="Bacteriophage Mu Gp45 N-terminal" evidence="2">
    <location>
        <begin position="21"/>
        <end position="87"/>
    </location>
</feature>
<dbReference type="RefSeq" id="WP_066610347.1">
    <property type="nucleotide sequence ID" value="NZ_LQQU01000009.1"/>
</dbReference>
<feature type="compositionally biased region" description="Gly residues" evidence="1">
    <location>
        <begin position="206"/>
        <end position="215"/>
    </location>
</feature>
<dbReference type="InterPro" id="IPR013046">
    <property type="entry name" value="GpV/Gp45"/>
</dbReference>
<name>A0A163D9E2_9NEIS</name>
<proteinExistence type="predicted"/>
<dbReference type="AlphaFoldDB" id="A0A163D9E2"/>
<dbReference type="NCBIfam" id="TIGR01644">
    <property type="entry name" value="phage_P2_V"/>
    <property type="match status" value="1"/>
</dbReference>
<evidence type="ECO:0000256" key="1">
    <source>
        <dbReference type="SAM" id="MobiDB-lite"/>
    </source>
</evidence>
<protein>
    <submittedName>
        <fullName evidence="3">Phage baseplate protein</fullName>
    </submittedName>
</protein>
<feature type="region of interest" description="Disordered" evidence="1">
    <location>
        <begin position="177"/>
        <end position="215"/>
    </location>
</feature>
<organism evidence="3 4">
    <name type="scientific">Crenobacter luteus</name>
    <dbReference type="NCBI Taxonomy" id="1452487"/>
    <lineage>
        <taxon>Bacteria</taxon>
        <taxon>Pseudomonadati</taxon>
        <taxon>Pseudomonadota</taxon>
        <taxon>Betaproteobacteria</taxon>
        <taxon>Neisseriales</taxon>
        <taxon>Neisseriaceae</taxon>
        <taxon>Crenobacter</taxon>
    </lineage>
</organism>
<dbReference type="STRING" id="1452487.AVW16_06845"/>
<dbReference type="Pfam" id="PF06890">
    <property type="entry name" value="Phage_Mu_Gp45"/>
    <property type="match status" value="1"/>
</dbReference>
<dbReference type="Proteomes" id="UP000076625">
    <property type="component" value="Unassembled WGS sequence"/>
</dbReference>
<dbReference type="PIRSF" id="PIRSF012337">
    <property type="entry name" value="gp45"/>
    <property type="match status" value="1"/>
</dbReference>